<dbReference type="RefSeq" id="WP_310268953.1">
    <property type="nucleotide sequence ID" value="NZ_JAVDXW010000001.1"/>
</dbReference>
<sequence>MPGRTAAERGREVRQKLLAAAAELIPELGWNAVTTRVLAERAGVAAGLVHYHFPSLQALLGESAVGVMRRVMSTAGPALDSAETVEAGMDMILGILDGYTGNDSTSLVFIEAYLAATRDENLRGELTALVADFRRDLARWLGERGRDRPEETASVLAAAIDGVLLHRALNPELTSAAVAPVLCKLFTPAESDGSDGSRKAGSR</sequence>
<dbReference type="Pfam" id="PF17940">
    <property type="entry name" value="TetR_C_31"/>
    <property type="match status" value="1"/>
</dbReference>
<dbReference type="GO" id="GO:0003700">
    <property type="term" value="F:DNA-binding transcription factor activity"/>
    <property type="evidence" value="ECO:0007669"/>
    <property type="project" value="TreeGrafter"/>
</dbReference>
<keyword evidence="3" id="KW-0804">Transcription</keyword>
<evidence type="ECO:0000313" key="7">
    <source>
        <dbReference type="Proteomes" id="UP001180845"/>
    </source>
</evidence>
<name>A0AAE4CKH2_9ACTN</name>
<proteinExistence type="predicted"/>
<keyword evidence="7" id="KW-1185">Reference proteome</keyword>
<feature type="DNA-binding region" description="H-T-H motif" evidence="4">
    <location>
        <begin position="34"/>
        <end position="53"/>
    </location>
</feature>
<evidence type="ECO:0000256" key="2">
    <source>
        <dbReference type="ARBA" id="ARBA00023125"/>
    </source>
</evidence>
<evidence type="ECO:0000256" key="1">
    <source>
        <dbReference type="ARBA" id="ARBA00023015"/>
    </source>
</evidence>
<dbReference type="AlphaFoldDB" id="A0AAE4CKH2"/>
<dbReference type="Proteomes" id="UP001180845">
    <property type="component" value="Unassembled WGS sequence"/>
</dbReference>
<keyword evidence="1" id="KW-0805">Transcription regulation</keyword>
<reference evidence="6" key="1">
    <citation type="submission" date="2023-07" db="EMBL/GenBank/DDBJ databases">
        <title>Sequencing the genomes of 1000 actinobacteria strains.</title>
        <authorList>
            <person name="Klenk H.-P."/>
        </authorList>
    </citation>
    <scope>NUCLEOTIDE SEQUENCE</scope>
    <source>
        <strain evidence="6">DSM 45977</strain>
    </source>
</reference>
<accession>A0AAE4CKH2</accession>
<comment type="caution">
    <text evidence="6">The sequence shown here is derived from an EMBL/GenBank/DDBJ whole genome shotgun (WGS) entry which is preliminary data.</text>
</comment>
<evidence type="ECO:0000256" key="4">
    <source>
        <dbReference type="PROSITE-ProRule" id="PRU00335"/>
    </source>
</evidence>
<protein>
    <submittedName>
        <fullName evidence="6">AcrR family transcriptional regulator</fullName>
    </submittedName>
</protein>
<dbReference type="PANTHER" id="PTHR30055">
    <property type="entry name" value="HTH-TYPE TRANSCRIPTIONAL REGULATOR RUTR"/>
    <property type="match status" value="1"/>
</dbReference>
<dbReference type="InterPro" id="IPR001647">
    <property type="entry name" value="HTH_TetR"/>
</dbReference>
<dbReference type="InterPro" id="IPR041583">
    <property type="entry name" value="TetR_C_31"/>
</dbReference>
<evidence type="ECO:0000256" key="3">
    <source>
        <dbReference type="ARBA" id="ARBA00023163"/>
    </source>
</evidence>
<dbReference type="PANTHER" id="PTHR30055:SF234">
    <property type="entry name" value="HTH-TYPE TRANSCRIPTIONAL REGULATOR BETI"/>
    <property type="match status" value="1"/>
</dbReference>
<dbReference type="SUPFAM" id="SSF48498">
    <property type="entry name" value="Tetracyclin repressor-like, C-terminal domain"/>
    <property type="match status" value="1"/>
</dbReference>
<dbReference type="Pfam" id="PF00440">
    <property type="entry name" value="TetR_N"/>
    <property type="match status" value="1"/>
</dbReference>
<keyword evidence="2 4" id="KW-0238">DNA-binding</keyword>
<feature type="domain" description="HTH tetR-type" evidence="5">
    <location>
        <begin position="11"/>
        <end position="71"/>
    </location>
</feature>
<dbReference type="Gene3D" id="1.10.357.10">
    <property type="entry name" value="Tetracycline Repressor, domain 2"/>
    <property type="match status" value="1"/>
</dbReference>
<dbReference type="SUPFAM" id="SSF46689">
    <property type="entry name" value="Homeodomain-like"/>
    <property type="match status" value="1"/>
</dbReference>
<dbReference type="PROSITE" id="PS50977">
    <property type="entry name" value="HTH_TETR_2"/>
    <property type="match status" value="1"/>
</dbReference>
<dbReference type="PRINTS" id="PR00455">
    <property type="entry name" value="HTHTETR"/>
</dbReference>
<dbReference type="GO" id="GO:0000976">
    <property type="term" value="F:transcription cis-regulatory region binding"/>
    <property type="evidence" value="ECO:0007669"/>
    <property type="project" value="TreeGrafter"/>
</dbReference>
<evidence type="ECO:0000259" key="5">
    <source>
        <dbReference type="PROSITE" id="PS50977"/>
    </source>
</evidence>
<dbReference type="EMBL" id="JAVDXW010000001">
    <property type="protein sequence ID" value="MDR7300341.1"/>
    <property type="molecule type" value="Genomic_DNA"/>
</dbReference>
<gene>
    <name evidence="6" type="ORF">JOF55_000522</name>
</gene>
<dbReference type="InterPro" id="IPR009057">
    <property type="entry name" value="Homeodomain-like_sf"/>
</dbReference>
<dbReference type="InterPro" id="IPR036271">
    <property type="entry name" value="Tet_transcr_reg_TetR-rel_C_sf"/>
</dbReference>
<organism evidence="6 7">
    <name type="scientific">Haloactinomyces albus</name>
    <dbReference type="NCBI Taxonomy" id="1352928"/>
    <lineage>
        <taxon>Bacteria</taxon>
        <taxon>Bacillati</taxon>
        <taxon>Actinomycetota</taxon>
        <taxon>Actinomycetes</taxon>
        <taxon>Actinopolysporales</taxon>
        <taxon>Actinopolysporaceae</taxon>
        <taxon>Haloactinomyces</taxon>
    </lineage>
</organism>
<dbReference type="InterPro" id="IPR050109">
    <property type="entry name" value="HTH-type_TetR-like_transc_reg"/>
</dbReference>
<evidence type="ECO:0000313" key="6">
    <source>
        <dbReference type="EMBL" id="MDR7300341.1"/>
    </source>
</evidence>